<proteinExistence type="predicted"/>
<gene>
    <name evidence="7" type="ORF">NA57DRAFT_57622</name>
</gene>
<dbReference type="OrthoDB" id="9930022at2759"/>
<dbReference type="CDD" id="cd00067">
    <property type="entry name" value="GAL4"/>
    <property type="match status" value="1"/>
</dbReference>
<dbReference type="Gene3D" id="4.10.240.10">
    <property type="entry name" value="Zn(2)-C6 fungal-type DNA-binding domain"/>
    <property type="match status" value="1"/>
</dbReference>
<dbReference type="GO" id="GO:0000981">
    <property type="term" value="F:DNA-binding transcription factor activity, RNA polymerase II-specific"/>
    <property type="evidence" value="ECO:0007669"/>
    <property type="project" value="InterPro"/>
</dbReference>
<accession>A0A9P4ICU4</accession>
<evidence type="ECO:0000313" key="8">
    <source>
        <dbReference type="Proteomes" id="UP000799772"/>
    </source>
</evidence>
<feature type="region of interest" description="Disordered" evidence="5">
    <location>
        <begin position="50"/>
        <end position="80"/>
    </location>
</feature>
<evidence type="ECO:0000256" key="3">
    <source>
        <dbReference type="ARBA" id="ARBA00023163"/>
    </source>
</evidence>
<dbReference type="SUPFAM" id="SSF57701">
    <property type="entry name" value="Zn2/Cys6 DNA-binding domain"/>
    <property type="match status" value="1"/>
</dbReference>
<dbReference type="EMBL" id="ML978128">
    <property type="protein sequence ID" value="KAF2097013.1"/>
    <property type="molecule type" value="Genomic_DNA"/>
</dbReference>
<evidence type="ECO:0000259" key="6">
    <source>
        <dbReference type="PROSITE" id="PS50048"/>
    </source>
</evidence>
<organism evidence="7 8">
    <name type="scientific">Rhizodiscina lignyota</name>
    <dbReference type="NCBI Taxonomy" id="1504668"/>
    <lineage>
        <taxon>Eukaryota</taxon>
        <taxon>Fungi</taxon>
        <taxon>Dikarya</taxon>
        <taxon>Ascomycota</taxon>
        <taxon>Pezizomycotina</taxon>
        <taxon>Dothideomycetes</taxon>
        <taxon>Pleosporomycetidae</taxon>
        <taxon>Aulographales</taxon>
        <taxon>Rhizodiscinaceae</taxon>
        <taxon>Rhizodiscina</taxon>
    </lineage>
</organism>
<keyword evidence="3" id="KW-0804">Transcription</keyword>
<dbReference type="GO" id="GO:0008270">
    <property type="term" value="F:zinc ion binding"/>
    <property type="evidence" value="ECO:0007669"/>
    <property type="project" value="InterPro"/>
</dbReference>
<keyword evidence="1" id="KW-0805">Transcription regulation</keyword>
<dbReference type="PANTHER" id="PTHR31069">
    <property type="entry name" value="OLEATE-ACTIVATED TRANSCRIPTION FACTOR 1-RELATED"/>
    <property type="match status" value="1"/>
</dbReference>
<dbReference type="Proteomes" id="UP000799772">
    <property type="component" value="Unassembled WGS sequence"/>
</dbReference>
<dbReference type="Pfam" id="PF00172">
    <property type="entry name" value="Zn_clus"/>
    <property type="match status" value="1"/>
</dbReference>
<dbReference type="InterPro" id="IPR001138">
    <property type="entry name" value="Zn2Cys6_DnaBD"/>
</dbReference>
<evidence type="ECO:0000256" key="2">
    <source>
        <dbReference type="ARBA" id="ARBA00023125"/>
    </source>
</evidence>
<dbReference type="GO" id="GO:0000978">
    <property type="term" value="F:RNA polymerase II cis-regulatory region sequence-specific DNA binding"/>
    <property type="evidence" value="ECO:0007669"/>
    <property type="project" value="TreeGrafter"/>
</dbReference>
<feature type="compositionally biased region" description="Polar residues" evidence="5">
    <location>
        <begin position="62"/>
        <end position="80"/>
    </location>
</feature>
<feature type="domain" description="Zn(2)-C6 fungal-type" evidence="6">
    <location>
        <begin position="12"/>
        <end position="42"/>
    </location>
</feature>
<dbReference type="InterPro" id="IPR036864">
    <property type="entry name" value="Zn2-C6_fun-type_DNA-bd_sf"/>
</dbReference>
<dbReference type="SMART" id="SM00066">
    <property type="entry name" value="GAL4"/>
    <property type="match status" value="1"/>
</dbReference>
<name>A0A9P4ICU4_9PEZI</name>
<dbReference type="GO" id="GO:0045944">
    <property type="term" value="P:positive regulation of transcription by RNA polymerase II"/>
    <property type="evidence" value="ECO:0007669"/>
    <property type="project" value="TreeGrafter"/>
</dbReference>
<dbReference type="PROSITE" id="PS50048">
    <property type="entry name" value="ZN2_CY6_FUNGAL_2"/>
    <property type="match status" value="1"/>
</dbReference>
<keyword evidence="4" id="KW-0539">Nucleus</keyword>
<reference evidence="7" key="1">
    <citation type="journal article" date="2020" name="Stud. Mycol.">
        <title>101 Dothideomycetes genomes: a test case for predicting lifestyles and emergence of pathogens.</title>
        <authorList>
            <person name="Haridas S."/>
            <person name="Albert R."/>
            <person name="Binder M."/>
            <person name="Bloem J."/>
            <person name="Labutti K."/>
            <person name="Salamov A."/>
            <person name="Andreopoulos B."/>
            <person name="Baker S."/>
            <person name="Barry K."/>
            <person name="Bills G."/>
            <person name="Bluhm B."/>
            <person name="Cannon C."/>
            <person name="Castanera R."/>
            <person name="Culley D."/>
            <person name="Daum C."/>
            <person name="Ezra D."/>
            <person name="Gonzalez J."/>
            <person name="Henrissat B."/>
            <person name="Kuo A."/>
            <person name="Liang C."/>
            <person name="Lipzen A."/>
            <person name="Lutzoni F."/>
            <person name="Magnuson J."/>
            <person name="Mondo S."/>
            <person name="Nolan M."/>
            <person name="Ohm R."/>
            <person name="Pangilinan J."/>
            <person name="Park H.-J."/>
            <person name="Ramirez L."/>
            <person name="Alfaro M."/>
            <person name="Sun H."/>
            <person name="Tritt A."/>
            <person name="Yoshinaga Y."/>
            <person name="Zwiers L.-H."/>
            <person name="Turgeon B."/>
            <person name="Goodwin S."/>
            <person name="Spatafora J."/>
            <person name="Crous P."/>
            <person name="Grigoriev I."/>
        </authorList>
    </citation>
    <scope>NUCLEOTIDE SEQUENCE</scope>
    <source>
        <strain evidence="7">CBS 133067</strain>
    </source>
</reference>
<dbReference type="PANTHER" id="PTHR31069:SF12">
    <property type="entry name" value="TRANSCRIPTION FACTOR DOMAIN-CONTAINING PROTEIN"/>
    <property type="match status" value="1"/>
</dbReference>
<evidence type="ECO:0000256" key="5">
    <source>
        <dbReference type="SAM" id="MobiDB-lite"/>
    </source>
</evidence>
<comment type="caution">
    <text evidence="7">The sequence shown here is derived from an EMBL/GenBank/DDBJ whole genome shotgun (WGS) entry which is preliminary data.</text>
</comment>
<evidence type="ECO:0000256" key="4">
    <source>
        <dbReference type="ARBA" id="ARBA00023242"/>
    </source>
</evidence>
<evidence type="ECO:0000256" key="1">
    <source>
        <dbReference type="ARBA" id="ARBA00023015"/>
    </source>
</evidence>
<sequence length="423" mass="47628">MQQRRSVPLERSCLACIRAKRRCDRQMPQCTRCSQRNKTCQYTNEPLAAPKIDTTARPPASPQTYNVESQPTSDEYATPTFSEQDSLHLQQRISNAAMMTRWASQGTVPQSNEEKRIQAQKAREWKSILLLEPSIKAVRISHTALTQAYLVNTLRYYPELYCSTGKTPFIHPLLSEMRLVSSPRAKEVFDACVSYHYVGNYAGLWDLKSAAQRLIESRPAEGGFEGLLSAVQALLLAEMALLFAPDAVSDDEAGLLLRTLSAWTKLLYSRVPQHLPASLTAWQAWTYAESVRRTILLAHILVDTFAAVRSGVFLHSVFLDALPFDSRTYLWDAETDPGRSLEGSPMISYKEFTEVWKAGLSGVVVMRSSHQMWQRRDRSPVDFGTRADVLQTVSMVTTIASNWHTSSKFCLCGDPQDHWADLG</sequence>
<keyword evidence="8" id="KW-1185">Reference proteome</keyword>
<evidence type="ECO:0000313" key="7">
    <source>
        <dbReference type="EMBL" id="KAF2097013.1"/>
    </source>
</evidence>
<keyword evidence="2" id="KW-0238">DNA-binding</keyword>
<protein>
    <recommendedName>
        <fullName evidence="6">Zn(2)-C6 fungal-type domain-containing protein</fullName>
    </recommendedName>
</protein>
<dbReference type="InterPro" id="IPR050675">
    <property type="entry name" value="OAF3"/>
</dbReference>
<dbReference type="GO" id="GO:0005634">
    <property type="term" value="C:nucleus"/>
    <property type="evidence" value="ECO:0007669"/>
    <property type="project" value="TreeGrafter"/>
</dbReference>
<dbReference type="AlphaFoldDB" id="A0A9P4ICU4"/>